<comment type="caution">
    <text evidence="1">The sequence shown here is derived from an EMBL/GenBank/DDBJ whole genome shotgun (WGS) entry which is preliminary data.</text>
</comment>
<evidence type="ECO:0000313" key="1">
    <source>
        <dbReference type="EMBL" id="KAJ2987017.1"/>
    </source>
</evidence>
<keyword evidence="2" id="KW-1185">Reference proteome</keyword>
<name>A0ACC1P6C7_9PEZI</name>
<proteinExistence type="predicted"/>
<gene>
    <name evidence="1" type="ORF">NUW58_g4740</name>
</gene>
<dbReference type="EMBL" id="JAPDGR010000858">
    <property type="protein sequence ID" value="KAJ2987017.1"/>
    <property type="molecule type" value="Genomic_DNA"/>
</dbReference>
<organism evidence="1 2">
    <name type="scientific">Xylaria curta</name>
    <dbReference type="NCBI Taxonomy" id="42375"/>
    <lineage>
        <taxon>Eukaryota</taxon>
        <taxon>Fungi</taxon>
        <taxon>Dikarya</taxon>
        <taxon>Ascomycota</taxon>
        <taxon>Pezizomycotina</taxon>
        <taxon>Sordariomycetes</taxon>
        <taxon>Xylariomycetidae</taxon>
        <taxon>Xylariales</taxon>
        <taxon>Xylariaceae</taxon>
        <taxon>Xylaria</taxon>
    </lineage>
</organism>
<accession>A0ACC1P6C7</accession>
<reference evidence="1" key="1">
    <citation type="submission" date="2022-10" db="EMBL/GenBank/DDBJ databases">
        <title>Genome Sequence of Xylaria curta.</title>
        <authorList>
            <person name="Buettner E."/>
        </authorList>
    </citation>
    <scope>NUCLEOTIDE SEQUENCE</scope>
    <source>
        <strain evidence="1">Babe10</strain>
    </source>
</reference>
<protein>
    <submittedName>
        <fullName evidence="1">Uncharacterized protein</fullName>
    </submittedName>
</protein>
<evidence type="ECO:0000313" key="2">
    <source>
        <dbReference type="Proteomes" id="UP001143856"/>
    </source>
</evidence>
<sequence>MAPVPAVLAWARLIIVCLVFFIDSATLVMANIALPTIKIDLGFDEGSLQWVLTSYALTFGGFLLAFGRLCDVFGHKNVLIFGLTLFNASSVVCAAAHDKVGLNIGRAFQGIGAAAAIPSAQSILSLTFDDPHKRNIAFAMWGASGSTGFVIVGMEIFWFLLIFEGVLEVLAVLLLPPSTRDRTVSWSELVPRTDLLGSLLSLSGLVLLVYALTAGNIKGWAASDVISTLVLSVVLLAIFVFVELKIAAYPLLPRYLWSDTTKISGCTLAALTYAVWVGVNYLLTIELQDFGFTALSTALRFLPLGITALIVNIIIPPLLKPVGPKPLLIVSWALAIAGIVLLSLMRSSHDYWRLCLPGEILYTFGIATVYYLGNVLVVATAATADQGTISGVYNMFLNVGGAVLGVAFITLISDTVSLKNGSLADGRLDGYRAGYYYALGLSALATIPSVFGMPSGRQLASIETKNDGGDVLSSEPSQTPPRDSDNDEKGGVLSTAQEDA</sequence>
<dbReference type="Proteomes" id="UP001143856">
    <property type="component" value="Unassembled WGS sequence"/>
</dbReference>